<organism evidence="1 2">
    <name type="scientific">Mycena citricolor</name>
    <dbReference type="NCBI Taxonomy" id="2018698"/>
    <lineage>
        <taxon>Eukaryota</taxon>
        <taxon>Fungi</taxon>
        <taxon>Dikarya</taxon>
        <taxon>Basidiomycota</taxon>
        <taxon>Agaricomycotina</taxon>
        <taxon>Agaricomycetes</taxon>
        <taxon>Agaricomycetidae</taxon>
        <taxon>Agaricales</taxon>
        <taxon>Marasmiineae</taxon>
        <taxon>Mycenaceae</taxon>
        <taxon>Mycena</taxon>
    </lineage>
</organism>
<proteinExistence type="predicted"/>
<feature type="non-terminal residue" evidence="1">
    <location>
        <position position="1"/>
    </location>
</feature>
<accession>A0AAD2K0B2</accession>
<dbReference type="EMBL" id="CAVNYO010000178">
    <property type="protein sequence ID" value="CAK5271884.1"/>
    <property type="molecule type" value="Genomic_DNA"/>
</dbReference>
<evidence type="ECO:0000313" key="1">
    <source>
        <dbReference type="EMBL" id="CAK5271884.1"/>
    </source>
</evidence>
<protein>
    <submittedName>
        <fullName evidence="1">Uncharacterized protein</fullName>
    </submittedName>
</protein>
<feature type="non-terminal residue" evidence="1">
    <location>
        <position position="70"/>
    </location>
</feature>
<dbReference type="AlphaFoldDB" id="A0AAD2K0B2"/>
<reference evidence="1" key="1">
    <citation type="submission" date="2023-11" db="EMBL/GenBank/DDBJ databases">
        <authorList>
            <person name="De Vega J J."/>
            <person name="De Vega J J."/>
        </authorList>
    </citation>
    <scope>NUCLEOTIDE SEQUENCE</scope>
</reference>
<comment type="caution">
    <text evidence="1">The sequence shown here is derived from an EMBL/GenBank/DDBJ whole genome shotgun (WGS) entry which is preliminary data.</text>
</comment>
<gene>
    <name evidence="1" type="ORF">MYCIT1_LOCUS17274</name>
</gene>
<keyword evidence="2" id="KW-1185">Reference proteome</keyword>
<name>A0AAD2K0B2_9AGAR</name>
<sequence length="70" mass="7960">ARTSRLSFTVGYCKFVCYAPRSRKNSDTLHRDVHRMGSTKKRKHTAMYENRGIDESGSGIRAAVEERIVA</sequence>
<dbReference type="Proteomes" id="UP001295794">
    <property type="component" value="Unassembled WGS sequence"/>
</dbReference>
<evidence type="ECO:0000313" key="2">
    <source>
        <dbReference type="Proteomes" id="UP001295794"/>
    </source>
</evidence>